<organism evidence="4 5">
    <name type="scientific">Methylomonas rivi</name>
    <dbReference type="NCBI Taxonomy" id="2952226"/>
    <lineage>
        <taxon>Bacteria</taxon>
        <taxon>Pseudomonadati</taxon>
        <taxon>Pseudomonadota</taxon>
        <taxon>Gammaproteobacteria</taxon>
        <taxon>Methylococcales</taxon>
        <taxon>Methylococcaceae</taxon>
        <taxon>Methylomonas</taxon>
    </lineage>
</organism>
<dbReference type="InterPro" id="IPR001296">
    <property type="entry name" value="Glyco_trans_1"/>
</dbReference>
<evidence type="ECO:0000259" key="2">
    <source>
        <dbReference type="Pfam" id="PF00534"/>
    </source>
</evidence>
<evidence type="ECO:0000313" key="5">
    <source>
        <dbReference type="Proteomes" id="UP001524586"/>
    </source>
</evidence>
<gene>
    <name evidence="4" type="ORF">NP596_14280</name>
</gene>
<dbReference type="PANTHER" id="PTHR46401:SF2">
    <property type="entry name" value="GLYCOSYLTRANSFERASE WBBK-RELATED"/>
    <property type="match status" value="1"/>
</dbReference>
<dbReference type="Gene3D" id="3.40.50.2000">
    <property type="entry name" value="Glycogen Phosphorylase B"/>
    <property type="match status" value="2"/>
</dbReference>
<dbReference type="Proteomes" id="UP001524586">
    <property type="component" value="Unassembled WGS sequence"/>
</dbReference>
<dbReference type="PANTHER" id="PTHR46401">
    <property type="entry name" value="GLYCOSYLTRANSFERASE WBBK-RELATED"/>
    <property type="match status" value="1"/>
</dbReference>
<dbReference type="RefSeq" id="WP_256616059.1">
    <property type="nucleotide sequence ID" value="NZ_JANIBK010000085.1"/>
</dbReference>
<feature type="domain" description="Glycosyl transferase family 4" evidence="3">
    <location>
        <begin position="33"/>
        <end position="197"/>
    </location>
</feature>
<keyword evidence="4" id="KW-0328">Glycosyltransferase</keyword>
<feature type="domain" description="Glycosyl transferase family 1" evidence="2">
    <location>
        <begin position="211"/>
        <end position="383"/>
    </location>
</feature>
<dbReference type="EC" id="2.4.-.-" evidence="4"/>
<comment type="caution">
    <text evidence="4">The sequence shown here is derived from an EMBL/GenBank/DDBJ whole genome shotgun (WGS) entry which is preliminary data.</text>
</comment>
<keyword evidence="1 4" id="KW-0808">Transferase</keyword>
<dbReference type="InterPro" id="IPR022623">
    <property type="entry name" value="Glyco_trans_4"/>
</dbReference>
<evidence type="ECO:0000259" key="3">
    <source>
        <dbReference type="Pfam" id="PF12000"/>
    </source>
</evidence>
<dbReference type="GO" id="GO:0016757">
    <property type="term" value="F:glycosyltransferase activity"/>
    <property type="evidence" value="ECO:0007669"/>
    <property type="project" value="UniProtKB-KW"/>
</dbReference>
<dbReference type="EMBL" id="JANIBK010000085">
    <property type="protein sequence ID" value="MCQ8129627.1"/>
    <property type="molecule type" value="Genomic_DNA"/>
</dbReference>
<evidence type="ECO:0000313" key="4">
    <source>
        <dbReference type="EMBL" id="MCQ8129627.1"/>
    </source>
</evidence>
<dbReference type="Pfam" id="PF12000">
    <property type="entry name" value="Glyco_trans_4_3"/>
    <property type="match status" value="1"/>
</dbReference>
<name>A0ABT1U762_9GAMM</name>
<dbReference type="SUPFAM" id="SSF53756">
    <property type="entry name" value="UDP-Glycosyltransferase/glycogen phosphorylase"/>
    <property type="match status" value="1"/>
</dbReference>
<proteinExistence type="predicted"/>
<keyword evidence="5" id="KW-1185">Reference proteome</keyword>
<sequence>MTKLHYSQHKILFIHENFPAQFGGFADWLTAKGWDVKYATAKTDVGAVKFDVVNFKAHRGVTAGQHHYLTGYEKAIINAQAFARMAVDLSKQGYRPDIIVAHSGWGVGSFAKDVWPGSKYVPYFEWYYSWPPKDRSRHDLPSDFLDGRAKARVRNSPMWLDFSSADAAICPTKYQAEQFPLFIRDMISVMPDGVDTDLHCPGSRDEELLSRIGIPRDARVLTYLARGMEPTRGFPEMMEAVAKLQQRGNDFHTIIVGSERVAYGRKLESGSWKQRMIEDLDLDLSRVHFTGLVSRKDMISIFQSSDVHLYLTVPFVLSWSMLEAMSCGCLLVASDTDPVREFLKHGDNALLVDMNNTEELVSMLEHALSEGEALKVLRHNARDFASREFDAKSIAYPRKMKFLEQVISS</sequence>
<dbReference type="Pfam" id="PF00534">
    <property type="entry name" value="Glycos_transf_1"/>
    <property type="match status" value="1"/>
</dbReference>
<evidence type="ECO:0000256" key="1">
    <source>
        <dbReference type="ARBA" id="ARBA00022679"/>
    </source>
</evidence>
<accession>A0ABT1U762</accession>
<protein>
    <submittedName>
        <fullName evidence="4">Glycosyltransferase</fullName>
        <ecNumber evidence="4">2.4.-.-</ecNumber>
    </submittedName>
</protein>
<reference evidence="4 5" key="1">
    <citation type="submission" date="2022-07" db="EMBL/GenBank/DDBJ databases">
        <title>Methylomonas rivi sp. nov., Methylomonas rosea sp. nov., Methylomonas aureus sp. nov. and Methylomonas subterranea sp. nov., four novel methanotrophs isolated from a freshwater creek and the deep terrestrial subsurface.</title>
        <authorList>
            <person name="Abin C."/>
            <person name="Sankaranarayanan K."/>
            <person name="Garner C."/>
            <person name="Sindelar R."/>
            <person name="Kotary K."/>
            <person name="Garner R."/>
            <person name="Barclay S."/>
            <person name="Lawson P."/>
            <person name="Krumholz L."/>
        </authorList>
    </citation>
    <scope>NUCLEOTIDE SEQUENCE [LARGE SCALE GENOMIC DNA]</scope>
    <source>
        <strain evidence="4 5">WSC-6</strain>
    </source>
</reference>